<dbReference type="InterPro" id="IPR009057">
    <property type="entry name" value="Homeodomain-like_sf"/>
</dbReference>
<evidence type="ECO:0000313" key="6">
    <source>
        <dbReference type="Proteomes" id="UP000403266"/>
    </source>
</evidence>
<dbReference type="PROSITE" id="PS01081">
    <property type="entry name" value="HTH_TETR_1"/>
    <property type="match status" value="1"/>
</dbReference>
<accession>A0A5N7MQB9</accession>
<reference evidence="5 6" key="1">
    <citation type="journal article" date="2019" name="Syst. Appl. Microbiol.">
        <title>Microvirga tunisiensis sp. nov., a root nodule symbiotic bacterium isolated from Lupinus micranthus and L. luteus grown in Northern Tunisia.</title>
        <authorList>
            <person name="Msaddak A."/>
            <person name="Rejili M."/>
            <person name="Duran D."/>
            <person name="Mars M."/>
            <person name="Palacios J.M."/>
            <person name="Ruiz-Argueso T."/>
            <person name="Rey L."/>
            <person name="Imperial J."/>
        </authorList>
    </citation>
    <scope>NUCLEOTIDE SEQUENCE [LARGE SCALE GENOMIC DNA]</scope>
    <source>
        <strain evidence="5 6">Lmie10</strain>
    </source>
</reference>
<dbReference type="GO" id="GO:0000976">
    <property type="term" value="F:transcription cis-regulatory region binding"/>
    <property type="evidence" value="ECO:0007669"/>
    <property type="project" value="TreeGrafter"/>
</dbReference>
<evidence type="ECO:0000256" key="3">
    <source>
        <dbReference type="SAM" id="MobiDB-lite"/>
    </source>
</evidence>
<dbReference type="PROSITE" id="PS50977">
    <property type="entry name" value="HTH_TETR_2"/>
    <property type="match status" value="1"/>
</dbReference>
<evidence type="ECO:0000259" key="4">
    <source>
        <dbReference type="PROSITE" id="PS50977"/>
    </source>
</evidence>
<dbReference type="Pfam" id="PF00440">
    <property type="entry name" value="TetR_N"/>
    <property type="match status" value="1"/>
</dbReference>
<evidence type="ECO:0000256" key="2">
    <source>
        <dbReference type="PROSITE-ProRule" id="PRU00335"/>
    </source>
</evidence>
<name>A0A5N7MQB9_9HYPH</name>
<dbReference type="SUPFAM" id="SSF46689">
    <property type="entry name" value="Homeodomain-like"/>
    <property type="match status" value="1"/>
</dbReference>
<dbReference type="InterPro" id="IPR050109">
    <property type="entry name" value="HTH-type_TetR-like_transc_reg"/>
</dbReference>
<evidence type="ECO:0000256" key="1">
    <source>
        <dbReference type="ARBA" id="ARBA00023125"/>
    </source>
</evidence>
<protein>
    <submittedName>
        <fullName evidence="5">TetR/AcrR family transcriptional regulator</fullName>
    </submittedName>
</protein>
<dbReference type="PANTHER" id="PTHR30055">
    <property type="entry name" value="HTH-TYPE TRANSCRIPTIONAL REGULATOR RUTR"/>
    <property type="match status" value="1"/>
</dbReference>
<dbReference type="Proteomes" id="UP000403266">
    <property type="component" value="Unassembled WGS sequence"/>
</dbReference>
<sequence length="207" mass="22834">MRMPSQNASESAKAAIRAPQRQRGRERVAALLKAGEVVFAEKGFDAATMTEIAAQAKASIGSLYQFFPTKELLADALQTVNGEALSRMLEALGQKSERLTPTELLDCLFQDLSAFLIAHPSFVTLADRPAADKAQKTERRNRMRSQIATLLSRTNPPLPRERADVMAVIILHLMRVSVAVSGETDLPIRDAVLRDLRAMLVRQINEP</sequence>
<feature type="region of interest" description="Disordered" evidence="3">
    <location>
        <begin position="1"/>
        <end position="21"/>
    </location>
</feature>
<comment type="caution">
    <text evidence="5">The sequence shown here is derived from an EMBL/GenBank/DDBJ whole genome shotgun (WGS) entry which is preliminary data.</text>
</comment>
<keyword evidence="1 2" id="KW-0238">DNA-binding</keyword>
<evidence type="ECO:0000313" key="5">
    <source>
        <dbReference type="EMBL" id="MPR28649.1"/>
    </source>
</evidence>
<gene>
    <name evidence="5" type="ORF">FS320_26780</name>
</gene>
<dbReference type="PANTHER" id="PTHR30055:SF226">
    <property type="entry name" value="HTH-TYPE TRANSCRIPTIONAL REGULATOR PKSA"/>
    <property type="match status" value="1"/>
</dbReference>
<proteinExistence type="predicted"/>
<feature type="compositionally biased region" description="Polar residues" evidence="3">
    <location>
        <begin position="1"/>
        <end position="10"/>
    </location>
</feature>
<dbReference type="InterPro" id="IPR001647">
    <property type="entry name" value="HTH_TetR"/>
</dbReference>
<dbReference type="OrthoDB" id="9808189at2"/>
<dbReference type="PRINTS" id="PR00455">
    <property type="entry name" value="HTHTETR"/>
</dbReference>
<dbReference type="Gene3D" id="1.10.357.10">
    <property type="entry name" value="Tetracycline Repressor, domain 2"/>
    <property type="match status" value="1"/>
</dbReference>
<dbReference type="EMBL" id="VOSK01000161">
    <property type="protein sequence ID" value="MPR28649.1"/>
    <property type="molecule type" value="Genomic_DNA"/>
</dbReference>
<dbReference type="InterPro" id="IPR023772">
    <property type="entry name" value="DNA-bd_HTH_TetR-type_CS"/>
</dbReference>
<feature type="DNA-binding region" description="H-T-H motif" evidence="2">
    <location>
        <begin position="48"/>
        <end position="67"/>
    </location>
</feature>
<dbReference type="AlphaFoldDB" id="A0A5N7MQB9"/>
<keyword evidence="6" id="KW-1185">Reference proteome</keyword>
<feature type="domain" description="HTH tetR-type" evidence="4">
    <location>
        <begin position="25"/>
        <end position="85"/>
    </location>
</feature>
<organism evidence="5 6">
    <name type="scientific">Microvirga tunisiensis</name>
    <dbReference type="NCBI Taxonomy" id="2108360"/>
    <lineage>
        <taxon>Bacteria</taxon>
        <taxon>Pseudomonadati</taxon>
        <taxon>Pseudomonadota</taxon>
        <taxon>Alphaproteobacteria</taxon>
        <taxon>Hyphomicrobiales</taxon>
        <taxon>Methylobacteriaceae</taxon>
        <taxon>Microvirga</taxon>
    </lineage>
</organism>
<dbReference type="GO" id="GO:0003700">
    <property type="term" value="F:DNA-binding transcription factor activity"/>
    <property type="evidence" value="ECO:0007669"/>
    <property type="project" value="TreeGrafter"/>
</dbReference>